<keyword evidence="2" id="KW-0472">Membrane</keyword>
<dbReference type="InterPro" id="IPR009339">
    <property type="entry name" value="DUF998"/>
</dbReference>
<feature type="transmembrane region" description="Helical" evidence="2">
    <location>
        <begin position="82"/>
        <end position="102"/>
    </location>
</feature>
<dbReference type="Proteomes" id="UP001612928">
    <property type="component" value="Unassembled WGS sequence"/>
</dbReference>
<comment type="caution">
    <text evidence="3">The sequence shown here is derived from an EMBL/GenBank/DDBJ whole genome shotgun (WGS) entry which is preliminary data.</text>
</comment>
<evidence type="ECO:0000313" key="4">
    <source>
        <dbReference type="Proteomes" id="UP001612928"/>
    </source>
</evidence>
<proteinExistence type="predicted"/>
<name>A0ABW8AI29_9ACTN</name>
<evidence type="ECO:0000256" key="2">
    <source>
        <dbReference type="SAM" id="Phobius"/>
    </source>
</evidence>
<accession>A0ABW8AI29</accession>
<organism evidence="3 4">
    <name type="scientific">Nonomuraea indica</name>
    <dbReference type="NCBI Taxonomy" id="1581193"/>
    <lineage>
        <taxon>Bacteria</taxon>
        <taxon>Bacillati</taxon>
        <taxon>Actinomycetota</taxon>
        <taxon>Actinomycetes</taxon>
        <taxon>Streptosporangiales</taxon>
        <taxon>Streptosporangiaceae</taxon>
        <taxon>Nonomuraea</taxon>
    </lineage>
</organism>
<feature type="transmembrane region" description="Helical" evidence="2">
    <location>
        <begin position="189"/>
        <end position="207"/>
    </location>
</feature>
<dbReference type="Pfam" id="PF06197">
    <property type="entry name" value="DUF998"/>
    <property type="match status" value="1"/>
</dbReference>
<dbReference type="RefSeq" id="WP_397026166.1">
    <property type="nucleotide sequence ID" value="NZ_JBITMB010000016.1"/>
</dbReference>
<feature type="region of interest" description="Disordered" evidence="1">
    <location>
        <begin position="213"/>
        <end position="238"/>
    </location>
</feature>
<keyword evidence="2" id="KW-1133">Transmembrane helix</keyword>
<dbReference type="EMBL" id="JBITMB010000016">
    <property type="protein sequence ID" value="MFI7445676.1"/>
    <property type="molecule type" value="Genomic_DNA"/>
</dbReference>
<keyword evidence="4" id="KW-1185">Reference proteome</keyword>
<gene>
    <name evidence="3" type="ORF">ACIBP5_37390</name>
</gene>
<feature type="transmembrane region" description="Helical" evidence="2">
    <location>
        <begin position="149"/>
        <end position="169"/>
    </location>
</feature>
<protein>
    <submittedName>
        <fullName evidence="3">DUF998 domain-containing protein</fullName>
    </submittedName>
</protein>
<evidence type="ECO:0000256" key="1">
    <source>
        <dbReference type="SAM" id="MobiDB-lite"/>
    </source>
</evidence>
<keyword evidence="2" id="KW-0812">Transmembrane</keyword>
<evidence type="ECO:0000313" key="3">
    <source>
        <dbReference type="EMBL" id="MFI7445676.1"/>
    </source>
</evidence>
<reference evidence="3 4" key="1">
    <citation type="submission" date="2024-10" db="EMBL/GenBank/DDBJ databases">
        <title>The Natural Products Discovery Center: Release of the First 8490 Sequenced Strains for Exploring Actinobacteria Biosynthetic Diversity.</title>
        <authorList>
            <person name="Kalkreuter E."/>
            <person name="Kautsar S.A."/>
            <person name="Yang D."/>
            <person name="Bader C.D."/>
            <person name="Teijaro C.N."/>
            <person name="Fluegel L."/>
            <person name="Davis C.M."/>
            <person name="Simpson J.R."/>
            <person name="Lauterbach L."/>
            <person name="Steele A.D."/>
            <person name="Gui C."/>
            <person name="Meng S."/>
            <person name="Li G."/>
            <person name="Viehrig K."/>
            <person name="Ye F."/>
            <person name="Su P."/>
            <person name="Kiefer A.F."/>
            <person name="Nichols A."/>
            <person name="Cepeda A.J."/>
            <person name="Yan W."/>
            <person name="Fan B."/>
            <person name="Jiang Y."/>
            <person name="Adhikari A."/>
            <person name="Zheng C.-J."/>
            <person name="Schuster L."/>
            <person name="Cowan T.M."/>
            <person name="Smanski M.J."/>
            <person name="Chevrette M.G."/>
            <person name="De Carvalho L.P.S."/>
            <person name="Shen B."/>
        </authorList>
    </citation>
    <scope>NUCLEOTIDE SEQUENCE [LARGE SCALE GENOMIC DNA]</scope>
    <source>
        <strain evidence="3 4">NPDC049503</strain>
    </source>
</reference>
<feature type="transmembrane region" description="Helical" evidence="2">
    <location>
        <begin position="117"/>
        <end position="137"/>
    </location>
</feature>
<sequence>MTVHDPAPGSARGDVAGPVGGALLAAGAFGYAQVTLPEQPLLSDYALVPGGMLPVLAGLLALAGACLWLAYGLTVREPARTAATRVLLLAAAAGLLLCAVFPTDPGVSQLSTVAGEIHRWAAAVVFTALPLAGWTLARRDTSPPWANALRALSVTSALALAGFLFAHPASFTSAAIDGAAFYGLFQRGVVLAEIALVTVMALTAAAGRRPAAALRSPGSAGPAAERAGAAPESGRLAA</sequence>
<feature type="transmembrane region" description="Helical" evidence="2">
    <location>
        <begin position="46"/>
        <end position="70"/>
    </location>
</feature>